<feature type="domain" description="HTH asnC-type" evidence="4">
    <location>
        <begin position="4"/>
        <end position="65"/>
    </location>
</feature>
<dbReference type="InterPro" id="IPR036388">
    <property type="entry name" value="WH-like_DNA-bd_sf"/>
</dbReference>
<dbReference type="Pfam" id="PF01037">
    <property type="entry name" value="AsnC_trans_reg"/>
    <property type="match status" value="1"/>
</dbReference>
<dbReference type="PANTHER" id="PTHR30154:SF54">
    <property type="entry name" value="POSSIBLE TRANSCRIPTIONAL REGULATORY PROTEIN (PROBABLY LRP_ASNC-FAMILY)"/>
    <property type="match status" value="1"/>
</dbReference>
<dbReference type="CDD" id="cd00090">
    <property type="entry name" value="HTH_ARSR"/>
    <property type="match status" value="1"/>
</dbReference>
<evidence type="ECO:0000313" key="6">
    <source>
        <dbReference type="Proteomes" id="UP000650511"/>
    </source>
</evidence>
<keyword evidence="3" id="KW-0804">Transcription</keyword>
<proteinExistence type="predicted"/>
<dbReference type="InterPro" id="IPR011991">
    <property type="entry name" value="ArsR-like_HTH"/>
</dbReference>
<evidence type="ECO:0000313" key="5">
    <source>
        <dbReference type="EMBL" id="GGI03339.1"/>
    </source>
</evidence>
<dbReference type="Proteomes" id="UP000650511">
    <property type="component" value="Unassembled WGS sequence"/>
</dbReference>
<dbReference type="Pfam" id="PF13404">
    <property type="entry name" value="HTH_AsnC-type"/>
    <property type="match status" value="1"/>
</dbReference>
<dbReference type="InterPro" id="IPR019887">
    <property type="entry name" value="Tscrpt_reg_AsnC/Lrp_C"/>
</dbReference>
<reference evidence="5" key="1">
    <citation type="journal article" date="2014" name="Int. J. Syst. Evol. Microbiol.">
        <title>Complete genome sequence of Corynebacterium casei LMG S-19264T (=DSM 44701T), isolated from a smear-ripened cheese.</title>
        <authorList>
            <consortium name="US DOE Joint Genome Institute (JGI-PGF)"/>
            <person name="Walter F."/>
            <person name="Albersmeier A."/>
            <person name="Kalinowski J."/>
            <person name="Ruckert C."/>
        </authorList>
    </citation>
    <scope>NUCLEOTIDE SEQUENCE</scope>
    <source>
        <strain evidence="5">CGMCC 1.14988</strain>
    </source>
</reference>
<dbReference type="SMART" id="SM00344">
    <property type="entry name" value="HTH_ASNC"/>
    <property type="match status" value="1"/>
</dbReference>
<dbReference type="RefSeq" id="WP_130648377.1">
    <property type="nucleotide sequence ID" value="NZ_BMHA01000001.1"/>
</dbReference>
<dbReference type="EMBL" id="BMHA01000001">
    <property type="protein sequence ID" value="GGI03339.1"/>
    <property type="molecule type" value="Genomic_DNA"/>
</dbReference>
<dbReference type="GO" id="GO:0005829">
    <property type="term" value="C:cytosol"/>
    <property type="evidence" value="ECO:0007669"/>
    <property type="project" value="TreeGrafter"/>
</dbReference>
<accession>A0A8J3A593</accession>
<evidence type="ECO:0000259" key="4">
    <source>
        <dbReference type="PROSITE" id="PS50956"/>
    </source>
</evidence>
<dbReference type="PRINTS" id="PR00033">
    <property type="entry name" value="HTHASNC"/>
</dbReference>
<dbReference type="Gene3D" id="1.10.10.10">
    <property type="entry name" value="Winged helix-like DNA-binding domain superfamily/Winged helix DNA-binding domain"/>
    <property type="match status" value="1"/>
</dbReference>
<dbReference type="SUPFAM" id="SSF54909">
    <property type="entry name" value="Dimeric alpha+beta barrel"/>
    <property type="match status" value="1"/>
</dbReference>
<dbReference type="AlphaFoldDB" id="A0A8J3A593"/>
<dbReference type="SUPFAM" id="SSF46785">
    <property type="entry name" value="Winged helix' DNA-binding domain"/>
    <property type="match status" value="1"/>
</dbReference>
<evidence type="ECO:0000256" key="3">
    <source>
        <dbReference type="ARBA" id="ARBA00023163"/>
    </source>
</evidence>
<dbReference type="InterPro" id="IPR036390">
    <property type="entry name" value="WH_DNA-bd_sf"/>
</dbReference>
<sequence length="158" mass="17244">MFPLDRTDRVLLHALQADGRATVKELGAAAGLSPSAAHERVRRLQRAGVVTGVHAALDPSAVGIGLQALIQVQLTRHSRETLASFREHALSLPETLAVAHVTGAMDFLVRVGVRDSDHLRDLALDAFTTRPEVARLETAIVYEHVLATHWPVVTRDER</sequence>
<dbReference type="GO" id="GO:0043565">
    <property type="term" value="F:sequence-specific DNA binding"/>
    <property type="evidence" value="ECO:0007669"/>
    <property type="project" value="InterPro"/>
</dbReference>
<dbReference type="PANTHER" id="PTHR30154">
    <property type="entry name" value="LEUCINE-RESPONSIVE REGULATORY PROTEIN"/>
    <property type="match status" value="1"/>
</dbReference>
<organism evidence="5 6">
    <name type="scientific">Egicoccus halophilus</name>
    <dbReference type="NCBI Taxonomy" id="1670830"/>
    <lineage>
        <taxon>Bacteria</taxon>
        <taxon>Bacillati</taxon>
        <taxon>Actinomycetota</taxon>
        <taxon>Nitriliruptoria</taxon>
        <taxon>Egicoccales</taxon>
        <taxon>Egicoccaceae</taxon>
        <taxon>Egicoccus</taxon>
    </lineage>
</organism>
<dbReference type="InterPro" id="IPR019888">
    <property type="entry name" value="Tscrpt_reg_AsnC-like"/>
</dbReference>
<keyword evidence="1" id="KW-0805">Transcription regulation</keyword>
<dbReference type="GO" id="GO:0043200">
    <property type="term" value="P:response to amino acid"/>
    <property type="evidence" value="ECO:0007669"/>
    <property type="project" value="TreeGrafter"/>
</dbReference>
<reference evidence="5" key="2">
    <citation type="submission" date="2020-09" db="EMBL/GenBank/DDBJ databases">
        <authorList>
            <person name="Sun Q."/>
            <person name="Zhou Y."/>
        </authorList>
    </citation>
    <scope>NUCLEOTIDE SEQUENCE</scope>
    <source>
        <strain evidence="5">CGMCC 1.14988</strain>
    </source>
</reference>
<evidence type="ECO:0000256" key="2">
    <source>
        <dbReference type="ARBA" id="ARBA00023125"/>
    </source>
</evidence>
<dbReference type="OrthoDB" id="4411089at2"/>
<dbReference type="InterPro" id="IPR000485">
    <property type="entry name" value="AsnC-type_HTH_dom"/>
</dbReference>
<dbReference type="InterPro" id="IPR011008">
    <property type="entry name" value="Dimeric_a/b-barrel"/>
</dbReference>
<dbReference type="PROSITE" id="PS50956">
    <property type="entry name" value="HTH_ASNC_2"/>
    <property type="match status" value="1"/>
</dbReference>
<keyword evidence="2" id="KW-0238">DNA-binding</keyword>
<keyword evidence="6" id="KW-1185">Reference proteome</keyword>
<comment type="caution">
    <text evidence="5">The sequence shown here is derived from an EMBL/GenBank/DDBJ whole genome shotgun (WGS) entry which is preliminary data.</text>
</comment>
<gene>
    <name evidence="5" type="ORF">GCM10011354_03540</name>
</gene>
<name>A0A8J3A593_9ACTN</name>
<protein>
    <submittedName>
        <fullName evidence="5">AsnC family transcriptional regulator</fullName>
    </submittedName>
</protein>
<dbReference type="Gene3D" id="3.30.70.920">
    <property type="match status" value="1"/>
</dbReference>
<evidence type="ECO:0000256" key="1">
    <source>
        <dbReference type="ARBA" id="ARBA00023015"/>
    </source>
</evidence>